<evidence type="ECO:0000256" key="1">
    <source>
        <dbReference type="ARBA" id="ARBA00006817"/>
    </source>
</evidence>
<dbReference type="SUPFAM" id="SSF55961">
    <property type="entry name" value="Bet v1-like"/>
    <property type="match status" value="1"/>
</dbReference>
<dbReference type="AlphaFoldDB" id="A0A285LWN5"/>
<organism evidence="3 4">
    <name type="scientific">Nocardia amikacinitolerans</name>
    <dbReference type="NCBI Taxonomy" id="756689"/>
    <lineage>
        <taxon>Bacteria</taxon>
        <taxon>Bacillati</taxon>
        <taxon>Actinomycetota</taxon>
        <taxon>Actinomycetes</taxon>
        <taxon>Mycobacteriales</taxon>
        <taxon>Nocardiaceae</taxon>
        <taxon>Nocardia</taxon>
    </lineage>
</organism>
<evidence type="ECO:0000313" key="4">
    <source>
        <dbReference type="Proteomes" id="UP000219565"/>
    </source>
</evidence>
<protein>
    <submittedName>
        <fullName evidence="3">Uncharacterized conserved protein YndB, AHSA1/START domain</fullName>
    </submittedName>
</protein>
<dbReference type="EMBL" id="OBEG01000008">
    <property type="protein sequence ID" value="SNY89318.1"/>
    <property type="molecule type" value="Genomic_DNA"/>
</dbReference>
<dbReference type="CDD" id="cd08899">
    <property type="entry name" value="SRPBCC_CalC_Aha1-like_6"/>
    <property type="match status" value="1"/>
</dbReference>
<sequence length="168" mass="19113">MTKQPTGRLLPADRGRDLVLTRTYRAPIADVWASLTESDRTARWFGPWKGEAGPGRTVQVQMVHEDEQPWMEMTIDACEPPHRLAVSAIDEYGSWILDVRLTETDGVTELRFTHHLRTDDEVAQAPQVGPGWEYYLDLFGTAREGAEPPNFDDYYPPMADYYRAQLGA</sequence>
<accession>A0A285LWN5</accession>
<feature type="domain" description="Activator of Hsp90 ATPase homologue 1/2-like C-terminal" evidence="2">
    <location>
        <begin position="25"/>
        <end position="138"/>
    </location>
</feature>
<name>A0A285LWN5_9NOCA</name>
<dbReference type="Gene3D" id="3.30.530.20">
    <property type="match status" value="1"/>
</dbReference>
<dbReference type="OrthoDB" id="8117292at2"/>
<dbReference type="Pfam" id="PF08327">
    <property type="entry name" value="AHSA1"/>
    <property type="match status" value="1"/>
</dbReference>
<gene>
    <name evidence="3" type="ORF">SAMN04244553_6326</name>
</gene>
<dbReference type="RefSeq" id="WP_067779828.1">
    <property type="nucleotide sequence ID" value="NZ_JAMTCV010000010.1"/>
</dbReference>
<proteinExistence type="inferred from homology"/>
<dbReference type="Proteomes" id="UP000219565">
    <property type="component" value="Unassembled WGS sequence"/>
</dbReference>
<dbReference type="InterPro" id="IPR013538">
    <property type="entry name" value="ASHA1/2-like_C"/>
</dbReference>
<comment type="similarity">
    <text evidence="1">Belongs to the AHA1 family.</text>
</comment>
<dbReference type="STRING" id="1379680.GCA_001612615_00984"/>
<evidence type="ECO:0000313" key="3">
    <source>
        <dbReference type="EMBL" id="SNY89318.1"/>
    </source>
</evidence>
<dbReference type="InterPro" id="IPR023393">
    <property type="entry name" value="START-like_dom_sf"/>
</dbReference>
<evidence type="ECO:0000259" key="2">
    <source>
        <dbReference type="Pfam" id="PF08327"/>
    </source>
</evidence>
<reference evidence="3 4" key="1">
    <citation type="submission" date="2017-09" db="EMBL/GenBank/DDBJ databases">
        <authorList>
            <person name="Ehlers B."/>
            <person name="Leendertz F.H."/>
        </authorList>
    </citation>
    <scope>NUCLEOTIDE SEQUENCE [LARGE SCALE GENOMIC DNA]</scope>
    <source>
        <strain evidence="3 4">DSM 45537</strain>
    </source>
</reference>
<keyword evidence="4" id="KW-1185">Reference proteome</keyword>